<dbReference type="Proteomes" id="UP000299102">
    <property type="component" value="Unassembled WGS sequence"/>
</dbReference>
<evidence type="ECO:0000256" key="1">
    <source>
        <dbReference type="SAM" id="MobiDB-lite"/>
    </source>
</evidence>
<comment type="caution">
    <text evidence="2">The sequence shown here is derived from an EMBL/GenBank/DDBJ whole genome shotgun (WGS) entry which is preliminary data.</text>
</comment>
<organism evidence="2 3">
    <name type="scientific">Eumeta variegata</name>
    <name type="common">Bagworm moth</name>
    <name type="synonym">Eumeta japonica</name>
    <dbReference type="NCBI Taxonomy" id="151549"/>
    <lineage>
        <taxon>Eukaryota</taxon>
        <taxon>Metazoa</taxon>
        <taxon>Ecdysozoa</taxon>
        <taxon>Arthropoda</taxon>
        <taxon>Hexapoda</taxon>
        <taxon>Insecta</taxon>
        <taxon>Pterygota</taxon>
        <taxon>Neoptera</taxon>
        <taxon>Endopterygota</taxon>
        <taxon>Lepidoptera</taxon>
        <taxon>Glossata</taxon>
        <taxon>Ditrysia</taxon>
        <taxon>Tineoidea</taxon>
        <taxon>Psychidae</taxon>
        <taxon>Oiketicinae</taxon>
        <taxon>Eumeta</taxon>
    </lineage>
</organism>
<proteinExistence type="predicted"/>
<evidence type="ECO:0000313" key="2">
    <source>
        <dbReference type="EMBL" id="GBP62925.1"/>
    </source>
</evidence>
<name>A0A4C1XL26_EUMVA</name>
<feature type="compositionally biased region" description="Basic residues" evidence="1">
    <location>
        <begin position="78"/>
        <end position="91"/>
    </location>
</feature>
<keyword evidence="3" id="KW-1185">Reference proteome</keyword>
<gene>
    <name evidence="2" type="ORF">EVAR_42740_1</name>
</gene>
<dbReference type="AlphaFoldDB" id="A0A4C1XL26"/>
<protein>
    <submittedName>
        <fullName evidence="2">Uncharacterized protein</fullName>
    </submittedName>
</protein>
<evidence type="ECO:0000313" key="3">
    <source>
        <dbReference type="Proteomes" id="UP000299102"/>
    </source>
</evidence>
<feature type="region of interest" description="Disordered" evidence="1">
    <location>
        <begin position="44"/>
        <end position="125"/>
    </location>
</feature>
<sequence length="125" mass="14141">MNKDTSRPTRAGEPTKNLWRLCPWTKLSPFLISSYRRRVSYGKHSANYRSSDASTDQSDDTVRGSDSKQDDLFTTVVNKKRNRTSLLRRQRQRADNSASMYIDTHPAAPTTLTDSPASPNTSFTP</sequence>
<reference evidence="2 3" key="1">
    <citation type="journal article" date="2019" name="Commun. Biol.">
        <title>The bagworm genome reveals a unique fibroin gene that provides high tensile strength.</title>
        <authorList>
            <person name="Kono N."/>
            <person name="Nakamura H."/>
            <person name="Ohtoshi R."/>
            <person name="Tomita M."/>
            <person name="Numata K."/>
            <person name="Arakawa K."/>
        </authorList>
    </citation>
    <scope>NUCLEOTIDE SEQUENCE [LARGE SCALE GENOMIC DNA]</scope>
</reference>
<feature type="compositionally biased region" description="Basic and acidic residues" evidence="1">
    <location>
        <begin position="60"/>
        <end position="71"/>
    </location>
</feature>
<dbReference type="EMBL" id="BGZK01000853">
    <property type="protein sequence ID" value="GBP62925.1"/>
    <property type="molecule type" value="Genomic_DNA"/>
</dbReference>
<accession>A0A4C1XL26</accession>
<feature type="compositionally biased region" description="Polar residues" evidence="1">
    <location>
        <begin position="110"/>
        <end position="125"/>
    </location>
</feature>